<feature type="domain" description="ISXO2-like transposase" evidence="1">
    <location>
        <begin position="142"/>
        <end position="291"/>
    </location>
</feature>
<dbReference type="RefSeq" id="WP_223907879.1">
    <property type="nucleotide sequence ID" value="NZ_AP024238.1"/>
</dbReference>
<dbReference type="Pfam" id="PF12762">
    <property type="entry name" value="DDE_Tnp_IS1595"/>
    <property type="match status" value="1"/>
</dbReference>
<dbReference type="InterPro" id="IPR024445">
    <property type="entry name" value="Tnp_ISXO2-like"/>
</dbReference>
<accession>A0ABM7MHM8</accession>
<evidence type="ECO:0000259" key="1">
    <source>
        <dbReference type="SMART" id="SM01126"/>
    </source>
</evidence>
<dbReference type="InterPro" id="IPR051354">
    <property type="entry name" value="Transposase_27_IS1"/>
</dbReference>
<gene>
    <name evidence="2" type="ORF">MIZ03_0596</name>
</gene>
<protein>
    <submittedName>
        <fullName evidence="2">IS1595 family transposase ISPsta1</fullName>
    </submittedName>
</protein>
<dbReference type="PANTHER" id="PTHR33293">
    <property type="entry name" value="INSERTION ELEMENT IS1 1 PROTEIN INSB-RELATED"/>
    <property type="match status" value="1"/>
</dbReference>
<name>A0ABM7MHM8_9BURK</name>
<keyword evidence="3" id="KW-1185">Reference proteome</keyword>
<dbReference type="Proteomes" id="UP000824366">
    <property type="component" value="Chromosome"/>
</dbReference>
<dbReference type="NCBIfam" id="NF033547">
    <property type="entry name" value="transpos_IS1595"/>
    <property type="match status" value="1"/>
</dbReference>
<organism evidence="2 3">
    <name type="scientific">Rhodoferax lithotrophicus</name>
    <dbReference type="NCBI Taxonomy" id="2798804"/>
    <lineage>
        <taxon>Bacteria</taxon>
        <taxon>Pseudomonadati</taxon>
        <taxon>Pseudomonadota</taxon>
        <taxon>Betaproteobacteria</taxon>
        <taxon>Burkholderiales</taxon>
        <taxon>Comamonadaceae</taxon>
        <taxon>Rhodoferax</taxon>
    </lineage>
</organism>
<sequence>MNPSDFAKLLSQLESLSTKQLARVRETLKGLPHTSGAAIAGVLQGPNVCPNCQAPAEQLRPWGHSHGLPRLRCHACGKTCNALTGTPLAHLRKREQWLGYAQTLIEGVSVRQAAQCCSVDKNTAFLWRHRFLQAAATHRPAHEGGIVEADETFFLESFKGQRKLPRCARKRAGVGAAWEHIAVLVVRDRSGQTADFRLQKIDASHITDVLGPLVDKDAILCTDGARVYQKVARNMGLTHRAINVHKGIHVIEGAFHIQNVNAYDSRLKQWMKRFHGVATKYLENYLGWRRMLERYCQSMSPAICLSEAMGRFQLQQLIQT</sequence>
<reference evidence="2 3" key="1">
    <citation type="journal article" date="2021" name="Microbiol. Spectr.">
        <title>A Single Bacterium Capable of Oxidation and Reduction of Iron at Circumneutral pH.</title>
        <authorList>
            <person name="Kato S."/>
            <person name="Ohkuma M."/>
        </authorList>
    </citation>
    <scope>NUCLEOTIDE SEQUENCE [LARGE SCALE GENOMIC DNA]</scope>
    <source>
        <strain evidence="2 3">MIZ03</strain>
    </source>
</reference>
<dbReference type="EMBL" id="AP024238">
    <property type="protein sequence ID" value="BCO25717.1"/>
    <property type="molecule type" value="Genomic_DNA"/>
</dbReference>
<dbReference type="PANTHER" id="PTHR33293:SF2">
    <property type="entry name" value="TRANSPOSASE"/>
    <property type="match status" value="1"/>
</dbReference>
<evidence type="ECO:0000313" key="3">
    <source>
        <dbReference type="Proteomes" id="UP000824366"/>
    </source>
</evidence>
<evidence type="ECO:0000313" key="2">
    <source>
        <dbReference type="EMBL" id="BCO25717.1"/>
    </source>
</evidence>
<proteinExistence type="predicted"/>
<dbReference type="SMART" id="SM01126">
    <property type="entry name" value="DDE_Tnp_IS1595"/>
    <property type="match status" value="1"/>
</dbReference>